<gene>
    <name evidence="3" type="ORF">PPG34_11200</name>
</gene>
<dbReference type="EMBL" id="JAQOUE010000001">
    <property type="protein sequence ID" value="MDT7042921.1"/>
    <property type="molecule type" value="Genomic_DNA"/>
</dbReference>
<dbReference type="SMART" id="SM00228">
    <property type="entry name" value="PDZ"/>
    <property type="match status" value="1"/>
</dbReference>
<dbReference type="RefSeq" id="WP_313833388.1">
    <property type="nucleotide sequence ID" value="NZ_JAQOUE010000001.1"/>
</dbReference>
<accession>A0ABU3K963</accession>
<feature type="domain" description="PDZ" evidence="2">
    <location>
        <begin position="174"/>
        <end position="253"/>
    </location>
</feature>
<reference evidence="3 4" key="1">
    <citation type="journal article" date="2023" name="ISME J.">
        <title>Cultivation and genomic characterization of novel and ubiquitous marine nitrite-oxidizing bacteria from the Nitrospirales.</title>
        <authorList>
            <person name="Mueller A.J."/>
            <person name="Daebeler A."/>
            <person name="Herbold C.W."/>
            <person name="Kirkegaard R.H."/>
            <person name="Daims H."/>
        </authorList>
    </citation>
    <scope>NUCLEOTIDE SEQUENCE [LARGE SCALE GENOMIC DNA]</scope>
    <source>
        <strain evidence="3 4">EB</strain>
    </source>
</reference>
<comment type="caution">
    <text evidence="3">The sequence shown here is derived from an EMBL/GenBank/DDBJ whole genome shotgun (WGS) entry which is preliminary data.</text>
</comment>
<dbReference type="InterPro" id="IPR036034">
    <property type="entry name" value="PDZ_sf"/>
</dbReference>
<keyword evidence="1" id="KW-0732">Signal</keyword>
<organism evidence="3 4">
    <name type="scientific">Candidatus Nitronereus thalassa</name>
    <dbReference type="NCBI Taxonomy" id="3020898"/>
    <lineage>
        <taxon>Bacteria</taxon>
        <taxon>Pseudomonadati</taxon>
        <taxon>Nitrospirota</taxon>
        <taxon>Nitrospiria</taxon>
        <taxon>Nitrospirales</taxon>
        <taxon>Nitrospiraceae</taxon>
        <taxon>Candidatus Nitronereus</taxon>
    </lineage>
</organism>
<protein>
    <submittedName>
        <fullName evidence="3">PDZ domain-containing protein</fullName>
    </submittedName>
</protein>
<dbReference type="SUPFAM" id="SSF50156">
    <property type="entry name" value="PDZ domain-like"/>
    <property type="match status" value="1"/>
</dbReference>
<dbReference type="InterPro" id="IPR001478">
    <property type="entry name" value="PDZ"/>
</dbReference>
<feature type="signal peptide" evidence="1">
    <location>
        <begin position="1"/>
        <end position="21"/>
    </location>
</feature>
<evidence type="ECO:0000313" key="3">
    <source>
        <dbReference type="EMBL" id="MDT7042921.1"/>
    </source>
</evidence>
<sequence>MRFFLIASILLLSACAPNPFAKFYYDNTGGADLKALSAPPKSSVVEPTLIRGGDFESKTLAMREEGYDLIGHSRFNAAKIDESQALEQGKAVGAEVVVLHSEYTETLSGSLPLSLPNTQTQTTNLSGNVFGSGGSGSYSGTATTQTTGTQTTYIPYNVRRYDYTATFWVKGKEPVFGVKIRDLKEEERQLIESNKGVVVVVVVKGSPAFNADVLRGDIIRQIGEIEIIDRSTLPKVVEKYAGKGVDVLLLRNGEKISKHITLNLRK</sequence>
<name>A0ABU3K963_9BACT</name>
<keyword evidence="4" id="KW-1185">Reference proteome</keyword>
<dbReference type="Pfam" id="PF13180">
    <property type="entry name" value="PDZ_2"/>
    <property type="match status" value="1"/>
</dbReference>
<evidence type="ECO:0000259" key="2">
    <source>
        <dbReference type="SMART" id="SM00228"/>
    </source>
</evidence>
<feature type="chain" id="PRO_5047297886" evidence="1">
    <location>
        <begin position="22"/>
        <end position="266"/>
    </location>
</feature>
<evidence type="ECO:0000313" key="4">
    <source>
        <dbReference type="Proteomes" id="UP001250932"/>
    </source>
</evidence>
<dbReference type="PROSITE" id="PS51257">
    <property type="entry name" value="PROKAR_LIPOPROTEIN"/>
    <property type="match status" value="1"/>
</dbReference>
<dbReference type="Proteomes" id="UP001250932">
    <property type="component" value="Unassembled WGS sequence"/>
</dbReference>
<evidence type="ECO:0000256" key="1">
    <source>
        <dbReference type="SAM" id="SignalP"/>
    </source>
</evidence>
<dbReference type="Gene3D" id="2.30.42.10">
    <property type="match status" value="1"/>
</dbReference>
<proteinExistence type="predicted"/>